<dbReference type="OrthoDB" id="5957901at2"/>
<dbReference type="InterPro" id="IPR001387">
    <property type="entry name" value="Cro/C1-type_HTH"/>
</dbReference>
<sequence>MQYPIHTLTQLRPILQGFRKSRGLTQARMAAYLGVRQQTYAELEANPAAASVERLFKALRVLGVEMVLSPAPDTQVSQVPQVQPEPVQETSPASLPASKAARKATTEQPKKPAGGKASRAARKSTRPQREDW</sequence>
<protein>
    <submittedName>
        <fullName evidence="3">XRE family transcriptional regulator</fullName>
    </submittedName>
</protein>
<evidence type="ECO:0000259" key="2">
    <source>
        <dbReference type="PROSITE" id="PS50943"/>
    </source>
</evidence>
<dbReference type="InterPro" id="IPR010982">
    <property type="entry name" value="Lambda_DNA-bd_dom_sf"/>
</dbReference>
<dbReference type="SUPFAM" id="SSF47413">
    <property type="entry name" value="lambda repressor-like DNA-binding domains"/>
    <property type="match status" value="1"/>
</dbReference>
<dbReference type="Proteomes" id="UP000295294">
    <property type="component" value="Chromosome 2"/>
</dbReference>
<dbReference type="Pfam" id="PF01381">
    <property type="entry name" value="HTH_3"/>
    <property type="match status" value="1"/>
</dbReference>
<evidence type="ECO:0000256" key="1">
    <source>
        <dbReference type="SAM" id="MobiDB-lite"/>
    </source>
</evidence>
<accession>A0A4P7LCD2</accession>
<dbReference type="AlphaFoldDB" id="A0A4P7LCD2"/>
<feature type="region of interest" description="Disordered" evidence="1">
    <location>
        <begin position="70"/>
        <end position="132"/>
    </location>
</feature>
<dbReference type="EMBL" id="CP038635">
    <property type="protein sequence ID" value="QBY53195.1"/>
    <property type="molecule type" value="Genomic_DNA"/>
</dbReference>
<gene>
    <name evidence="3" type="ORF">E0W60_19060</name>
</gene>
<dbReference type="CDD" id="cd00093">
    <property type="entry name" value="HTH_XRE"/>
    <property type="match status" value="1"/>
</dbReference>
<dbReference type="Gene3D" id="1.10.260.40">
    <property type="entry name" value="lambda repressor-like DNA-binding domains"/>
    <property type="match status" value="1"/>
</dbReference>
<proteinExistence type="predicted"/>
<dbReference type="RefSeq" id="WP_135705253.1">
    <property type="nucleotide sequence ID" value="NZ_CP038635.1"/>
</dbReference>
<feature type="domain" description="HTH cro/C1-type" evidence="2">
    <location>
        <begin position="15"/>
        <end position="69"/>
    </location>
</feature>
<feature type="compositionally biased region" description="Low complexity" evidence="1">
    <location>
        <begin position="74"/>
        <end position="92"/>
    </location>
</feature>
<reference evidence="3 4" key="1">
    <citation type="submission" date="2019-03" db="EMBL/GenBank/DDBJ databases">
        <title>Efficiently degradation of phenoxyalkanoic acid herbicides by Cupriavidus oxalaticus strain X32.</title>
        <authorList>
            <person name="Sheng X."/>
        </authorList>
    </citation>
    <scope>NUCLEOTIDE SEQUENCE [LARGE SCALE GENOMIC DNA]</scope>
    <source>
        <strain evidence="3 4">X32</strain>
    </source>
</reference>
<dbReference type="SMART" id="SM00530">
    <property type="entry name" value="HTH_XRE"/>
    <property type="match status" value="1"/>
</dbReference>
<dbReference type="KEGG" id="cox:E0W60_19060"/>
<evidence type="ECO:0000313" key="4">
    <source>
        <dbReference type="Proteomes" id="UP000295294"/>
    </source>
</evidence>
<dbReference type="GO" id="GO:0003677">
    <property type="term" value="F:DNA binding"/>
    <property type="evidence" value="ECO:0007669"/>
    <property type="project" value="InterPro"/>
</dbReference>
<name>A0A4P7LCD2_9BURK</name>
<dbReference type="PROSITE" id="PS50943">
    <property type="entry name" value="HTH_CROC1"/>
    <property type="match status" value="1"/>
</dbReference>
<evidence type="ECO:0000313" key="3">
    <source>
        <dbReference type="EMBL" id="QBY53195.1"/>
    </source>
</evidence>
<organism evidence="3 4">
    <name type="scientific">Cupriavidus oxalaticus</name>
    <dbReference type="NCBI Taxonomy" id="96344"/>
    <lineage>
        <taxon>Bacteria</taxon>
        <taxon>Pseudomonadati</taxon>
        <taxon>Pseudomonadota</taxon>
        <taxon>Betaproteobacteria</taxon>
        <taxon>Burkholderiales</taxon>
        <taxon>Burkholderiaceae</taxon>
        <taxon>Cupriavidus</taxon>
    </lineage>
</organism>